<dbReference type="SUPFAM" id="SSF51735">
    <property type="entry name" value="NAD(P)-binding Rossmann-fold domains"/>
    <property type="match status" value="1"/>
</dbReference>
<dbReference type="PRINTS" id="PR00080">
    <property type="entry name" value="SDRFAMILY"/>
</dbReference>
<dbReference type="Gene3D" id="3.40.50.720">
    <property type="entry name" value="NAD(P)-binding Rossmann-like Domain"/>
    <property type="match status" value="1"/>
</dbReference>
<reference evidence="5" key="1">
    <citation type="submission" date="2017-02" db="UniProtKB">
        <authorList>
            <consortium name="WormBaseParasite"/>
        </authorList>
    </citation>
    <scope>IDENTIFICATION</scope>
</reference>
<keyword evidence="4" id="KW-1185">Reference proteome</keyword>
<dbReference type="PANTHER" id="PTHR43975:SF2">
    <property type="entry name" value="EG:BACR7A4.14 PROTEIN-RELATED"/>
    <property type="match status" value="1"/>
</dbReference>
<dbReference type="WBParaSite" id="EVEC_0001072001-mRNA-1">
    <property type="protein sequence ID" value="EVEC_0001072001-mRNA-1"/>
    <property type="gene ID" value="EVEC_0001072001"/>
</dbReference>
<evidence type="ECO:0000313" key="5">
    <source>
        <dbReference type="WBParaSite" id="EVEC_0001072001-mRNA-1"/>
    </source>
</evidence>
<dbReference type="Pfam" id="PF13561">
    <property type="entry name" value="adh_short_C2"/>
    <property type="match status" value="1"/>
</dbReference>
<dbReference type="PANTHER" id="PTHR43975">
    <property type="entry name" value="ZGC:101858"/>
    <property type="match status" value="1"/>
</dbReference>
<dbReference type="FunFam" id="3.40.50.720:FF:000084">
    <property type="entry name" value="Short-chain dehydrogenase reductase"/>
    <property type="match status" value="1"/>
</dbReference>
<evidence type="ECO:0000313" key="4">
    <source>
        <dbReference type="Proteomes" id="UP000274131"/>
    </source>
</evidence>
<evidence type="ECO:0000256" key="2">
    <source>
        <dbReference type="SAM" id="MobiDB-lite"/>
    </source>
</evidence>
<name>A0A0N4VIR7_ENTVE</name>
<evidence type="ECO:0000256" key="1">
    <source>
        <dbReference type="ARBA" id="ARBA00023002"/>
    </source>
</evidence>
<proteinExistence type="predicted"/>
<dbReference type="InterPro" id="IPR036291">
    <property type="entry name" value="NAD(P)-bd_dom_sf"/>
</dbReference>
<dbReference type="OrthoDB" id="47007at2759"/>
<dbReference type="Proteomes" id="UP000274131">
    <property type="component" value="Unassembled WGS sequence"/>
</dbReference>
<evidence type="ECO:0000313" key="3">
    <source>
        <dbReference type="EMBL" id="VDD95312.1"/>
    </source>
</evidence>
<sequence length="1336" mass="150971">MGTPLDVGKELMLGATSGIGRSTAILFNKLGASLVITGRVKEKLDMLVQESLKNKDAEAFTFPADLNKEEDIKSLADAAINKFGRIDILVNNAGILEKGTIENTTLEQFDRVMNVNLRSIFYLTHLLTPQLTSSKGVIVNVSSVNGIRSFPGVLAYNISKAGVDQLTRCIALELASKGVRVNSVNPGVTKTDLHKRGGMNDAEYADFLEHSKETHALGRVGDPDEVANTIAFLASDASSFITGASIPVDGGRHAMCPRFFKDKDVAVGAIDAAFHDTGGTFTDGTLANRHNFYHDQVASTSSAEQIRSTTVNLGSHMARRRFSPGTYKERGDEGSYLSSTWAHTPIRYSRYGNRKTPIVLVPRKTFHYQQEDSTFSDEESIVSRMTSSPVYQLKFISSVSEVPIALLVQPGSLDIPVCDTVPQIHILGHPASFSFIIDTTKIEIGEINADGLGPWSARGVSRVALTKFFFNKDKVKCSPENHEFCLQRKTYLHPSSSPPNSIRKIFWLVTKDDAMYRYGLLTYDIAGGIVANDDQTYSNFVVKRELNDSFPLEHSSVRSLRLQPLNRHRNCRSLDTEESKNVAYDQIRRDGDFPVVEKETNFTRVRGFDPVIPLLSSEELTHITNAPVFKQVFLNSISDVPLDILLEASLDTSYPVCNFVPKLILYGAGALLTFIVDTNEVPASDLSSDNLGISYGQWNSKDGRRMNVRKFYYKQKSKCAEGEHDFCVLRRKYVHPHCNPPDSVRKVIWLAQKGDRFCRYALMSYYIEPEAYVPLMPHGNSKFNQNVYIRKRPSEVKRRTKKAVLKGSNSSGIKPSDPISLALSEADVDVIDGTTSDASESSEVNVDDLSESKYEADLFTEEITDEQMAKRIAQSTSSVPYTRTFVDSLADVPVNILRNVDSIEESFINEKLPCLELTGSALRVSFIVDTNRDWPLSTDNLGDWESKESRLNKFFFDKEGRQCFGEQHDHCVIRRKYVHPCAVPKGSLKKIIWQVMRADKSYYRSYREEISRITSSPVYQRRYINNIGDLPVDLLLTPYDMQLTFIVDTSKVAPEDLTIDNLGQWNALNGRRMTVRRYFYDQNRQRCLEGNHEFVVIKKTFVHPNSIPDGGVRKIIWQIKSEDAYSRYALITFDIREKALVDVPQHVNTKVNSDVYGRKEHNSTDFKNQKGNEKAKKVEKRKRNSDLLIDHPGVMTKQRQRLEEDLETTASLPVFADDEEIGGVEEIYAVNGEEMTLRMSQPSSRRYTQPYHNDENFYVVFLNEQEAVPTQCICCGVDFSRHPHPPEDIILEHLERFWNHRTSTYTTQQMQKRYPLLTLSSIMLPEAIGRIFLRVP</sequence>
<protein>
    <submittedName>
        <fullName evidence="5">Short-chain dehydrogenase/reductase SDR</fullName>
    </submittedName>
</protein>
<dbReference type="GO" id="GO:0016491">
    <property type="term" value="F:oxidoreductase activity"/>
    <property type="evidence" value="ECO:0007669"/>
    <property type="project" value="UniProtKB-KW"/>
</dbReference>
<accession>A0A0N4VIR7</accession>
<dbReference type="InterPro" id="IPR020904">
    <property type="entry name" value="Sc_DH/Rdtase_CS"/>
</dbReference>
<dbReference type="PRINTS" id="PR00081">
    <property type="entry name" value="GDHRDH"/>
</dbReference>
<dbReference type="NCBIfam" id="NF005559">
    <property type="entry name" value="PRK07231.1"/>
    <property type="match status" value="1"/>
</dbReference>
<organism evidence="5">
    <name type="scientific">Enterobius vermicularis</name>
    <name type="common">Human pinworm</name>
    <dbReference type="NCBI Taxonomy" id="51028"/>
    <lineage>
        <taxon>Eukaryota</taxon>
        <taxon>Metazoa</taxon>
        <taxon>Ecdysozoa</taxon>
        <taxon>Nematoda</taxon>
        <taxon>Chromadorea</taxon>
        <taxon>Rhabditida</taxon>
        <taxon>Spirurina</taxon>
        <taxon>Oxyuridomorpha</taxon>
        <taxon>Oxyuroidea</taxon>
        <taxon>Oxyuridae</taxon>
        <taxon>Enterobius</taxon>
    </lineage>
</organism>
<feature type="compositionally biased region" description="Basic and acidic residues" evidence="2">
    <location>
        <begin position="1156"/>
        <end position="1176"/>
    </location>
</feature>
<dbReference type="EMBL" id="UXUI01010509">
    <property type="protein sequence ID" value="VDD95312.1"/>
    <property type="molecule type" value="Genomic_DNA"/>
</dbReference>
<dbReference type="PROSITE" id="PS00061">
    <property type="entry name" value="ADH_SHORT"/>
    <property type="match status" value="1"/>
</dbReference>
<dbReference type="InterPro" id="IPR002347">
    <property type="entry name" value="SDR_fam"/>
</dbReference>
<feature type="region of interest" description="Disordered" evidence="2">
    <location>
        <begin position="1156"/>
        <end position="1182"/>
    </location>
</feature>
<keyword evidence="1" id="KW-0560">Oxidoreductase</keyword>
<reference evidence="3 4" key="2">
    <citation type="submission" date="2018-10" db="EMBL/GenBank/DDBJ databases">
        <authorList>
            <consortium name="Pathogen Informatics"/>
        </authorList>
    </citation>
    <scope>NUCLEOTIDE SEQUENCE [LARGE SCALE GENOMIC DNA]</scope>
</reference>
<gene>
    <name evidence="3" type="ORF">EVEC_LOCUS10063</name>
</gene>
<dbReference type="STRING" id="51028.A0A0N4VIR7"/>